<feature type="transmembrane region" description="Helical" evidence="1">
    <location>
        <begin position="40"/>
        <end position="62"/>
    </location>
</feature>
<keyword evidence="1" id="KW-0472">Membrane</keyword>
<protein>
    <submittedName>
        <fullName evidence="2">Uncharacterized protein</fullName>
    </submittedName>
</protein>
<evidence type="ECO:0000313" key="2">
    <source>
        <dbReference type="EMBL" id="KAJ5073272.1"/>
    </source>
</evidence>
<keyword evidence="1" id="KW-1133">Transmembrane helix</keyword>
<comment type="caution">
    <text evidence="2">The sequence shown here is derived from an EMBL/GenBank/DDBJ whole genome shotgun (WGS) entry which is preliminary data.</text>
</comment>
<dbReference type="Proteomes" id="UP001149090">
    <property type="component" value="Unassembled WGS sequence"/>
</dbReference>
<accession>A0A9Q0RAN0</accession>
<dbReference type="EMBL" id="JAPDFW010000076">
    <property type="protein sequence ID" value="KAJ5073272.1"/>
    <property type="molecule type" value="Genomic_DNA"/>
</dbReference>
<keyword evidence="1" id="KW-0812">Transmembrane</keyword>
<evidence type="ECO:0000313" key="3">
    <source>
        <dbReference type="Proteomes" id="UP001149090"/>
    </source>
</evidence>
<gene>
    <name evidence="2" type="ORF">M0811_08954</name>
</gene>
<sequence>MMFFTLFALQLTKVQFWLLFWMDIAIFFLILDFAYKFNSILVGIPCLMASILSSYTSLALMINIEAKREFFPLGNSLFDWKKFSVLFNQNKKGIKI</sequence>
<feature type="transmembrane region" description="Helical" evidence="1">
    <location>
        <begin position="16"/>
        <end position="34"/>
    </location>
</feature>
<organism evidence="2 3">
    <name type="scientific">Anaeramoeba ignava</name>
    <name type="common">Anaerobic marine amoeba</name>
    <dbReference type="NCBI Taxonomy" id="1746090"/>
    <lineage>
        <taxon>Eukaryota</taxon>
        <taxon>Metamonada</taxon>
        <taxon>Anaeramoebidae</taxon>
        <taxon>Anaeramoeba</taxon>
    </lineage>
</organism>
<name>A0A9Q0RAN0_ANAIG</name>
<reference evidence="2" key="1">
    <citation type="submission" date="2022-10" db="EMBL/GenBank/DDBJ databases">
        <title>Novel sulphate-reducing endosymbionts in the free-living metamonad Anaeramoeba.</title>
        <authorList>
            <person name="Jerlstrom-Hultqvist J."/>
            <person name="Cepicka I."/>
            <person name="Gallot-Lavallee L."/>
            <person name="Salas-Leiva D."/>
            <person name="Curtis B.A."/>
            <person name="Zahonova K."/>
            <person name="Pipaliya S."/>
            <person name="Dacks J."/>
            <person name="Roger A.J."/>
        </authorList>
    </citation>
    <scope>NUCLEOTIDE SEQUENCE</scope>
    <source>
        <strain evidence="2">BMAN</strain>
    </source>
</reference>
<evidence type="ECO:0000256" key="1">
    <source>
        <dbReference type="SAM" id="Phobius"/>
    </source>
</evidence>
<proteinExistence type="predicted"/>
<keyword evidence="3" id="KW-1185">Reference proteome</keyword>
<dbReference type="AlphaFoldDB" id="A0A9Q0RAN0"/>